<comment type="caution">
    <text evidence="1">The sequence shown here is derived from an EMBL/GenBank/DDBJ whole genome shotgun (WGS) entry which is preliminary data.</text>
</comment>
<dbReference type="Proteomes" id="UP001159364">
    <property type="component" value="Linkage Group LG04"/>
</dbReference>
<dbReference type="InterPro" id="IPR012337">
    <property type="entry name" value="RNaseH-like_sf"/>
</dbReference>
<sequence length="123" mass="14101">MLLWAIWTFRNHVEWQGKRCNVWPVIHMARSYFDEWSATNIQPVYADSSRVIHQWKPPPAGYLKINVDASTRTSTGYMGIRAVVRGADGGFITARAWRVVGFFSTKAAEAVAIREMLSWIKEL</sequence>
<keyword evidence="2" id="KW-1185">Reference proteome</keyword>
<reference evidence="1 2" key="1">
    <citation type="submission" date="2021-09" db="EMBL/GenBank/DDBJ databases">
        <title>Genomic insights and catalytic innovation underlie evolution of tropane alkaloids biosynthesis.</title>
        <authorList>
            <person name="Wang Y.-J."/>
            <person name="Tian T."/>
            <person name="Huang J.-P."/>
            <person name="Huang S.-X."/>
        </authorList>
    </citation>
    <scope>NUCLEOTIDE SEQUENCE [LARGE SCALE GENOMIC DNA]</scope>
    <source>
        <strain evidence="1">KIB-2018</strain>
        <tissue evidence="1">Leaf</tissue>
    </source>
</reference>
<proteinExistence type="predicted"/>
<evidence type="ECO:0008006" key="3">
    <source>
        <dbReference type="Google" id="ProtNLM"/>
    </source>
</evidence>
<dbReference type="SUPFAM" id="SSF53098">
    <property type="entry name" value="Ribonuclease H-like"/>
    <property type="match status" value="1"/>
</dbReference>
<accession>A0AAV8TLQ7</accession>
<evidence type="ECO:0000313" key="2">
    <source>
        <dbReference type="Proteomes" id="UP001159364"/>
    </source>
</evidence>
<name>A0AAV8TLQ7_9ROSI</name>
<protein>
    <recommendedName>
        <fullName evidence="3">RNase H type-1 domain-containing protein</fullName>
    </recommendedName>
</protein>
<dbReference type="PANTHER" id="PTHR47074">
    <property type="entry name" value="BNAC02G40300D PROTEIN"/>
    <property type="match status" value="1"/>
</dbReference>
<dbReference type="PANTHER" id="PTHR47074:SF11">
    <property type="entry name" value="REVERSE TRANSCRIPTASE-LIKE PROTEIN"/>
    <property type="match status" value="1"/>
</dbReference>
<dbReference type="InterPro" id="IPR052929">
    <property type="entry name" value="RNase_H-like_EbsB-rel"/>
</dbReference>
<organism evidence="1 2">
    <name type="scientific">Erythroxylum novogranatense</name>
    <dbReference type="NCBI Taxonomy" id="1862640"/>
    <lineage>
        <taxon>Eukaryota</taxon>
        <taxon>Viridiplantae</taxon>
        <taxon>Streptophyta</taxon>
        <taxon>Embryophyta</taxon>
        <taxon>Tracheophyta</taxon>
        <taxon>Spermatophyta</taxon>
        <taxon>Magnoliopsida</taxon>
        <taxon>eudicotyledons</taxon>
        <taxon>Gunneridae</taxon>
        <taxon>Pentapetalae</taxon>
        <taxon>rosids</taxon>
        <taxon>fabids</taxon>
        <taxon>Malpighiales</taxon>
        <taxon>Erythroxylaceae</taxon>
        <taxon>Erythroxylum</taxon>
    </lineage>
</organism>
<evidence type="ECO:0000313" key="1">
    <source>
        <dbReference type="EMBL" id="KAJ8766950.1"/>
    </source>
</evidence>
<gene>
    <name evidence="1" type="ORF">K2173_012425</name>
</gene>
<dbReference type="AlphaFoldDB" id="A0AAV8TLQ7"/>
<dbReference type="EMBL" id="JAIWQS010000004">
    <property type="protein sequence ID" value="KAJ8766950.1"/>
    <property type="molecule type" value="Genomic_DNA"/>
</dbReference>